<evidence type="ECO:0000313" key="2">
    <source>
        <dbReference type="Proteomes" id="UP000025227"/>
    </source>
</evidence>
<keyword evidence="1" id="KW-0732">Signal</keyword>
<proteinExistence type="predicted"/>
<dbReference type="Proteomes" id="UP000025227">
    <property type="component" value="Unplaced"/>
</dbReference>
<dbReference type="AlphaFoldDB" id="A0A7I4Y4A5"/>
<dbReference type="PANTHER" id="PTHR22699:SF3">
    <property type="entry name" value="DUF4105 DOMAIN-CONTAINING PROTEIN"/>
    <property type="match status" value="1"/>
</dbReference>
<feature type="signal peptide" evidence="1">
    <location>
        <begin position="1"/>
        <end position="18"/>
    </location>
</feature>
<organism evidence="2 3">
    <name type="scientific">Haemonchus contortus</name>
    <name type="common">Barber pole worm</name>
    <dbReference type="NCBI Taxonomy" id="6289"/>
    <lineage>
        <taxon>Eukaryota</taxon>
        <taxon>Metazoa</taxon>
        <taxon>Ecdysozoa</taxon>
        <taxon>Nematoda</taxon>
        <taxon>Chromadorea</taxon>
        <taxon>Rhabditida</taxon>
        <taxon>Rhabditina</taxon>
        <taxon>Rhabditomorpha</taxon>
        <taxon>Strongyloidea</taxon>
        <taxon>Trichostrongylidae</taxon>
        <taxon>Haemonchus</taxon>
    </lineage>
</organism>
<evidence type="ECO:0000313" key="3">
    <source>
        <dbReference type="WBParaSite" id="HCON_00049860-00001"/>
    </source>
</evidence>
<dbReference type="PANTHER" id="PTHR22699">
    <property type="entry name" value="THIOREDOXIN DOMAIN-CONTAINING PROTEIN 16"/>
    <property type="match status" value="1"/>
</dbReference>
<reference evidence="3" key="1">
    <citation type="submission" date="2020-12" db="UniProtKB">
        <authorList>
            <consortium name="WormBaseParasite"/>
        </authorList>
    </citation>
    <scope>IDENTIFICATION</scope>
    <source>
        <strain evidence="3">MHco3</strain>
    </source>
</reference>
<protein>
    <submittedName>
        <fullName evidence="3">Thioredoxin domain-containing protein</fullName>
    </submittedName>
</protein>
<name>A0A7I4Y4A5_HAECO</name>
<accession>A0A7I4Y4A5</accession>
<dbReference type="OMA" id="ECEHATT"/>
<dbReference type="OrthoDB" id="5775791at2759"/>
<dbReference type="SUPFAM" id="SSF52833">
    <property type="entry name" value="Thioredoxin-like"/>
    <property type="match status" value="1"/>
</dbReference>
<sequence length="500" mass="57125">MRSPVVAAYFLLLSNICAQHINIEVTFNKNTDDIVVDIARAVAAEIEQGNSFSSTSVSVRNCNSYEDEEGCVFSNTYVNISSHGVFAGRPIEETPKAREQILQVFVEFTGRFFSSQALREDDADWWVRRPAAPHAKHLEQLVHLINDRSEHYTFVLYYKPDGYENFAAYYACSELLHSGDARGLVVDCSEEKEICEHQAVETTPALIAYSTGKAYKHYPHAMDAFLIQDWIKTIQNPVITKLSEASVPYYREGMVPGFDSPRPSVIMFFAATRDSDTFRNYERFAHERHGDFHLTELIDQSIEKWAHHPAFVAMKPLEKLSKANTLYEGITYESMVEFVEENLHPSVHHLNNIQNLLNIFSMERPAVIFLDISNSKDILPFSSLAANYAVRSKVAVFAASQGLSMSGLFLAHIIKIDATTPSYIFVNSKNESLGCVFTREITNENESELELWLRNVKDYECEHATTIDMDILVSLREWERQENLRRLLRNKNVSDHHEEL</sequence>
<keyword evidence="2" id="KW-1185">Reference proteome</keyword>
<dbReference type="InterPro" id="IPR036249">
    <property type="entry name" value="Thioredoxin-like_sf"/>
</dbReference>
<feature type="chain" id="PRO_5029803226" evidence="1">
    <location>
        <begin position="19"/>
        <end position="500"/>
    </location>
</feature>
<dbReference type="InterPro" id="IPR040090">
    <property type="entry name" value="TXNDC16"/>
</dbReference>
<dbReference type="Gene3D" id="3.40.30.10">
    <property type="entry name" value="Glutaredoxin"/>
    <property type="match status" value="1"/>
</dbReference>
<dbReference type="WBParaSite" id="HCON_00049860-00001">
    <property type="protein sequence ID" value="HCON_00049860-00001"/>
    <property type="gene ID" value="HCON_00049860"/>
</dbReference>
<evidence type="ECO:0000256" key="1">
    <source>
        <dbReference type="SAM" id="SignalP"/>
    </source>
</evidence>